<keyword evidence="10 14" id="KW-1133">Transmembrane helix</keyword>
<evidence type="ECO:0000256" key="9">
    <source>
        <dbReference type="ARBA" id="ARBA00022984"/>
    </source>
</evidence>
<dbReference type="Gene3D" id="3.90.1310.10">
    <property type="entry name" value="Penicillin-binding protein 2a (Domain 2)"/>
    <property type="match status" value="1"/>
</dbReference>
<dbReference type="GO" id="GO:0008360">
    <property type="term" value="P:regulation of cell shape"/>
    <property type="evidence" value="ECO:0007669"/>
    <property type="project" value="UniProtKB-KW"/>
</dbReference>
<comment type="catalytic activity">
    <reaction evidence="13">
        <text>Preferential cleavage: (Ac)2-L-Lys-D-Ala-|-D-Ala. Also transpeptidation of peptidyl-alanyl moieties that are N-acyl substituents of D-alanine.</text>
        <dbReference type="EC" id="3.4.16.4"/>
    </reaction>
</comment>
<evidence type="ECO:0000256" key="4">
    <source>
        <dbReference type="ARBA" id="ARBA00007171"/>
    </source>
</evidence>
<evidence type="ECO:0000313" key="17">
    <source>
        <dbReference type="EMBL" id="TXL67983.1"/>
    </source>
</evidence>
<dbReference type="PANTHER" id="PTHR30627">
    <property type="entry name" value="PEPTIDOGLYCAN D,D-TRANSPEPTIDASE"/>
    <property type="match status" value="1"/>
</dbReference>
<dbReference type="GO" id="GO:0071555">
    <property type="term" value="P:cell wall organization"/>
    <property type="evidence" value="ECO:0007669"/>
    <property type="project" value="UniProtKB-KW"/>
</dbReference>
<dbReference type="GO" id="GO:0008658">
    <property type="term" value="F:penicillin binding"/>
    <property type="evidence" value="ECO:0007669"/>
    <property type="project" value="InterPro"/>
</dbReference>
<evidence type="ECO:0000259" key="15">
    <source>
        <dbReference type="Pfam" id="PF00905"/>
    </source>
</evidence>
<keyword evidence="11 14" id="KW-0472">Membrane</keyword>
<dbReference type="GO" id="GO:0071972">
    <property type="term" value="F:peptidoglycan L,D-transpeptidase activity"/>
    <property type="evidence" value="ECO:0007669"/>
    <property type="project" value="TreeGrafter"/>
</dbReference>
<dbReference type="Gene3D" id="3.40.710.10">
    <property type="entry name" value="DD-peptidase/beta-lactamase superfamily"/>
    <property type="match status" value="1"/>
</dbReference>
<dbReference type="Pfam" id="PF00905">
    <property type="entry name" value="Transpeptidase"/>
    <property type="match status" value="1"/>
</dbReference>
<evidence type="ECO:0000256" key="2">
    <source>
        <dbReference type="ARBA" id="ARBA00004236"/>
    </source>
</evidence>
<dbReference type="OrthoDB" id="9770103at2"/>
<dbReference type="GO" id="GO:0005886">
    <property type="term" value="C:plasma membrane"/>
    <property type="evidence" value="ECO:0007669"/>
    <property type="project" value="UniProtKB-SubCell"/>
</dbReference>
<evidence type="ECO:0000256" key="8">
    <source>
        <dbReference type="ARBA" id="ARBA00022960"/>
    </source>
</evidence>
<evidence type="ECO:0000256" key="14">
    <source>
        <dbReference type="SAM" id="Phobius"/>
    </source>
</evidence>
<dbReference type="InterPro" id="IPR012338">
    <property type="entry name" value="Beta-lactam/transpept-like"/>
</dbReference>
<comment type="similarity">
    <text evidence="4">Belongs to the transpeptidase family.</text>
</comment>
<gene>
    <name evidence="17" type="ORF">FHP05_02880</name>
</gene>
<dbReference type="GO" id="GO:0009002">
    <property type="term" value="F:serine-type D-Ala-D-Ala carboxypeptidase activity"/>
    <property type="evidence" value="ECO:0007669"/>
    <property type="project" value="UniProtKB-EC"/>
</dbReference>
<evidence type="ECO:0000259" key="16">
    <source>
        <dbReference type="Pfam" id="PF03717"/>
    </source>
</evidence>
<evidence type="ECO:0000256" key="12">
    <source>
        <dbReference type="ARBA" id="ARBA00023316"/>
    </source>
</evidence>
<feature type="transmembrane region" description="Helical" evidence="14">
    <location>
        <begin position="20"/>
        <end position="42"/>
    </location>
</feature>
<comment type="subcellular location">
    <subcellularLocation>
        <location evidence="2">Cell membrane</location>
    </subcellularLocation>
    <subcellularLocation>
        <location evidence="1">Membrane</location>
        <topology evidence="1">Single-pass membrane protein</topology>
    </subcellularLocation>
</comment>
<comment type="caution">
    <text evidence="17">The sequence shown here is derived from an EMBL/GenBank/DDBJ whole genome shotgun (WGS) entry which is preliminary data.</text>
</comment>
<keyword evidence="8" id="KW-0133">Cell shape</keyword>
<feature type="domain" description="Penicillin-binding protein dimerisation" evidence="16">
    <location>
        <begin position="60"/>
        <end position="305"/>
    </location>
</feature>
<dbReference type="EC" id="3.4.16.4" evidence="5"/>
<comment type="pathway">
    <text evidence="3">Cell wall biogenesis; peptidoglycan biosynthesis.</text>
</comment>
<dbReference type="SUPFAM" id="SSF56519">
    <property type="entry name" value="Penicillin binding protein dimerisation domain"/>
    <property type="match status" value="1"/>
</dbReference>
<evidence type="ECO:0000256" key="6">
    <source>
        <dbReference type="ARBA" id="ARBA00022475"/>
    </source>
</evidence>
<organism evidence="17 18">
    <name type="scientific">Cerasibacillus terrae</name>
    <dbReference type="NCBI Taxonomy" id="2498845"/>
    <lineage>
        <taxon>Bacteria</taxon>
        <taxon>Bacillati</taxon>
        <taxon>Bacillota</taxon>
        <taxon>Bacilli</taxon>
        <taxon>Bacillales</taxon>
        <taxon>Bacillaceae</taxon>
        <taxon>Cerasibacillus</taxon>
    </lineage>
</organism>
<evidence type="ECO:0000256" key="3">
    <source>
        <dbReference type="ARBA" id="ARBA00004752"/>
    </source>
</evidence>
<keyword evidence="9" id="KW-0573">Peptidoglycan synthesis</keyword>
<dbReference type="GO" id="GO:0009252">
    <property type="term" value="P:peptidoglycan biosynthetic process"/>
    <property type="evidence" value="ECO:0007669"/>
    <property type="project" value="UniProtKB-UniPathway"/>
</dbReference>
<feature type="domain" description="Penicillin-binding protein transpeptidase" evidence="15">
    <location>
        <begin position="356"/>
        <end position="682"/>
    </location>
</feature>
<dbReference type="Gene3D" id="1.10.10.1230">
    <property type="entry name" value="Penicillin-binding protein, N-terminal non-catalytic domain, head sub-domain"/>
    <property type="match status" value="1"/>
</dbReference>
<reference evidence="17 18" key="1">
    <citation type="submission" date="2019-06" db="EMBL/GenBank/DDBJ databases">
        <title>Cerasibacillus sp. nov., isolated from maize field.</title>
        <authorList>
            <person name="Lin S.-Y."/>
            <person name="Tsai C.-F."/>
            <person name="Young C.-C."/>
        </authorList>
    </citation>
    <scope>NUCLEOTIDE SEQUENCE [LARGE SCALE GENOMIC DNA]</scope>
    <source>
        <strain evidence="17 18">CC-CFT480</strain>
    </source>
</reference>
<evidence type="ECO:0000256" key="7">
    <source>
        <dbReference type="ARBA" id="ARBA00022692"/>
    </source>
</evidence>
<evidence type="ECO:0000256" key="5">
    <source>
        <dbReference type="ARBA" id="ARBA00012448"/>
    </source>
</evidence>
<evidence type="ECO:0000256" key="1">
    <source>
        <dbReference type="ARBA" id="ARBA00004167"/>
    </source>
</evidence>
<dbReference type="SUPFAM" id="SSF56601">
    <property type="entry name" value="beta-lactamase/transpeptidase-like"/>
    <property type="match status" value="1"/>
</dbReference>
<dbReference type="AlphaFoldDB" id="A0A5C8P4B8"/>
<dbReference type="RefSeq" id="WP_147665719.1">
    <property type="nucleotide sequence ID" value="NZ_VDUW01000001.1"/>
</dbReference>
<evidence type="ECO:0000256" key="10">
    <source>
        <dbReference type="ARBA" id="ARBA00022989"/>
    </source>
</evidence>
<dbReference type="EMBL" id="VDUW01000001">
    <property type="protein sequence ID" value="TXL67983.1"/>
    <property type="molecule type" value="Genomic_DNA"/>
</dbReference>
<dbReference type="UniPathway" id="UPA00219"/>
<dbReference type="InterPro" id="IPR005311">
    <property type="entry name" value="PBP_dimer"/>
</dbReference>
<keyword evidence="7 14" id="KW-0812">Transmembrane</keyword>
<keyword evidence="6" id="KW-1003">Cell membrane</keyword>
<name>A0A5C8P4B8_9BACI</name>
<evidence type="ECO:0000313" key="18">
    <source>
        <dbReference type="Proteomes" id="UP000321574"/>
    </source>
</evidence>
<accession>A0A5C8P4B8</accession>
<dbReference type="Pfam" id="PF03717">
    <property type="entry name" value="PBP_dimer"/>
    <property type="match status" value="1"/>
</dbReference>
<dbReference type="Proteomes" id="UP000321574">
    <property type="component" value="Unassembled WGS sequence"/>
</dbReference>
<dbReference type="InterPro" id="IPR050515">
    <property type="entry name" value="Beta-lactam/transpept"/>
</dbReference>
<keyword evidence="12" id="KW-0961">Cell wall biogenesis/degradation</keyword>
<dbReference type="InterPro" id="IPR001460">
    <property type="entry name" value="PCN-bd_Tpept"/>
</dbReference>
<proteinExistence type="inferred from homology"/>
<evidence type="ECO:0000256" key="13">
    <source>
        <dbReference type="ARBA" id="ARBA00034000"/>
    </source>
</evidence>
<keyword evidence="18" id="KW-1185">Reference proteome</keyword>
<evidence type="ECO:0000256" key="11">
    <source>
        <dbReference type="ARBA" id="ARBA00023136"/>
    </source>
</evidence>
<protein>
    <recommendedName>
        <fullName evidence="5">serine-type D-Ala-D-Ala carboxypeptidase</fullName>
        <ecNumber evidence="5">3.4.16.4</ecNumber>
    </recommendedName>
</protein>
<dbReference type="PANTHER" id="PTHR30627:SF2">
    <property type="entry name" value="PEPTIDOGLYCAN D,D-TRANSPEPTIDASE MRDA"/>
    <property type="match status" value="1"/>
</dbReference>
<dbReference type="InterPro" id="IPR036138">
    <property type="entry name" value="PBP_dimer_sf"/>
</dbReference>
<sequence length="703" mass="80309">MAKINHKKGKKSRVPIRLNILFFIVFLLFSVLIVQLGIVQILKGEEHQKEIDRTIQDRTKIPVPRGKIFDRNHNIVVDNKPIYSITYTPPKGVQAKDRLEVAKDLSKYIKMYDDKEDKKKKFKTITDRDLKEYWFLLGKNEEKVIKRLSKKEKELDNAKQYKVMLKKIKDDEIAQLDEKDKEIILIKKELDKAYSLTPQIVKNKGVTPEEYALVAEHLSELPGINATTDWNREYPLKDTLKNLLGSITTEKRGIPSENLQDYLAKGYSRNDRVGISGLEKEYEDVLRGRKEQIEYTTNKKGDVIAAKTVVEGERGKDLVLTIDMEYQKRLDKIVQKHLKNAIQQHPYQNRFLEDALAIAMNPKTGEILAMSGQHYNRKKSKYENHAYKVLYDAHRPGSVIKGATMLSGYQSGVTSPGQQFFDAPIKIAGTKVKKSVSSMGWVNDIDALKRSSNVYMFYIAMRMGGEYNYRPNKSIKFNNSALQEIRNYYSQFGLGVPTGVDYPYEATGYKGDKPKNLLDFSIGQYDTYTTIQLGQYVSTIANGGYRVKPHFVKEIHDPVPKNGELGPLFKEINPEILNKIQMKDSWIDRVQEGFRQVYQTPGGTAYRTFGGKSYKPAGKTGTAENAVFHEITGERLADTNNYVLVGYAPHDDPEIAFAVVVPNLGVMSGQYPASQKIGEELLDTYFQLKKERVQTDKNDEQED</sequence>